<name>A0A1D1WA51_RAMVA</name>
<organism evidence="9 10">
    <name type="scientific">Ramazzottius varieornatus</name>
    <name type="common">Water bear</name>
    <name type="synonym">Tardigrade</name>
    <dbReference type="NCBI Taxonomy" id="947166"/>
    <lineage>
        <taxon>Eukaryota</taxon>
        <taxon>Metazoa</taxon>
        <taxon>Ecdysozoa</taxon>
        <taxon>Tardigrada</taxon>
        <taxon>Eutardigrada</taxon>
        <taxon>Parachela</taxon>
        <taxon>Hypsibioidea</taxon>
        <taxon>Ramazzottiidae</taxon>
        <taxon>Ramazzottius</taxon>
    </lineage>
</organism>
<evidence type="ECO:0000256" key="3">
    <source>
        <dbReference type="ARBA" id="ARBA00023155"/>
    </source>
</evidence>
<dbReference type="PANTHER" id="PTHR45664">
    <property type="entry name" value="PROTEIN ZERKNUELLT 1-RELATED"/>
    <property type="match status" value="1"/>
</dbReference>
<dbReference type="EMBL" id="BDGG01000018">
    <property type="protein sequence ID" value="GAV08574.1"/>
    <property type="molecule type" value="Genomic_DNA"/>
</dbReference>
<evidence type="ECO:0000256" key="6">
    <source>
        <dbReference type="RuleBase" id="RU000682"/>
    </source>
</evidence>
<evidence type="ECO:0000256" key="4">
    <source>
        <dbReference type="ARBA" id="ARBA00023242"/>
    </source>
</evidence>
<feature type="compositionally biased region" description="Polar residues" evidence="7">
    <location>
        <begin position="84"/>
        <end position="96"/>
    </location>
</feature>
<dbReference type="InterPro" id="IPR017970">
    <property type="entry name" value="Homeobox_CS"/>
</dbReference>
<dbReference type="OrthoDB" id="6159439at2759"/>
<accession>A0A1D1WA51</accession>
<dbReference type="InterPro" id="IPR001356">
    <property type="entry name" value="HD"/>
</dbReference>
<evidence type="ECO:0000256" key="1">
    <source>
        <dbReference type="ARBA" id="ARBA00004123"/>
    </source>
</evidence>
<dbReference type="GO" id="GO:0000978">
    <property type="term" value="F:RNA polymerase II cis-regulatory region sequence-specific DNA binding"/>
    <property type="evidence" value="ECO:0007669"/>
    <property type="project" value="TreeGrafter"/>
</dbReference>
<dbReference type="Gene3D" id="1.10.10.60">
    <property type="entry name" value="Homeodomain-like"/>
    <property type="match status" value="1"/>
</dbReference>
<feature type="compositionally biased region" description="Polar residues" evidence="7">
    <location>
        <begin position="46"/>
        <end position="60"/>
    </location>
</feature>
<dbReference type="InterPro" id="IPR009057">
    <property type="entry name" value="Homeodomain-like_sf"/>
</dbReference>
<dbReference type="PROSITE" id="PS50071">
    <property type="entry name" value="HOMEOBOX_2"/>
    <property type="match status" value="1"/>
</dbReference>
<sequence length="253" mass="29064">MSNPLQFRGFVRHYSTFQPPLLTGPADLAFATDMYRARPPALDKTAPSSNRQPPSETTNACRRYRNWMVENEDDEESVNSNDSTSSPVRGQSSSTEADSDLPSPSHLTFFSRKKRDSKKERRARTTFSSQQTQLLELEYQRSEYVTRPRRYELATQLCLKEVQIKIWYQNRRAKDKRIEKATWDRQYRCLALTRNSRQLPSSPSTTGNYGLNPPLTPASFPPAPLRLPLHMFPTSAASFPLPLLQQVRPHNSN</sequence>
<dbReference type="PANTHER" id="PTHR45664:SF19">
    <property type="entry name" value="AGAP002372-PA"/>
    <property type="match status" value="1"/>
</dbReference>
<comment type="caution">
    <text evidence="9">The sequence shown here is derived from an EMBL/GenBank/DDBJ whole genome shotgun (WGS) entry which is preliminary data.</text>
</comment>
<evidence type="ECO:0000259" key="8">
    <source>
        <dbReference type="PROSITE" id="PS50071"/>
    </source>
</evidence>
<protein>
    <recommendedName>
        <fullName evidence="8">Homeobox domain-containing protein</fullName>
    </recommendedName>
</protein>
<dbReference type="PRINTS" id="PR00024">
    <property type="entry name" value="HOMEOBOX"/>
</dbReference>
<evidence type="ECO:0000256" key="5">
    <source>
        <dbReference type="PROSITE-ProRule" id="PRU00108"/>
    </source>
</evidence>
<proteinExistence type="predicted"/>
<keyword evidence="2 5" id="KW-0238">DNA-binding</keyword>
<feature type="DNA-binding region" description="Homeobox" evidence="5">
    <location>
        <begin position="120"/>
        <end position="179"/>
    </location>
</feature>
<reference evidence="9 10" key="1">
    <citation type="journal article" date="2016" name="Nat. Commun.">
        <title>Extremotolerant tardigrade genome and improved radiotolerance of human cultured cells by tardigrade-unique protein.</title>
        <authorList>
            <person name="Hashimoto T."/>
            <person name="Horikawa D.D."/>
            <person name="Saito Y."/>
            <person name="Kuwahara H."/>
            <person name="Kozuka-Hata H."/>
            <person name="Shin-I T."/>
            <person name="Minakuchi Y."/>
            <person name="Ohishi K."/>
            <person name="Motoyama A."/>
            <person name="Aizu T."/>
            <person name="Enomoto A."/>
            <person name="Kondo K."/>
            <person name="Tanaka S."/>
            <person name="Hara Y."/>
            <person name="Koshikawa S."/>
            <person name="Sagara H."/>
            <person name="Miura T."/>
            <person name="Yokobori S."/>
            <person name="Miyagawa K."/>
            <person name="Suzuki Y."/>
            <person name="Kubo T."/>
            <person name="Oyama M."/>
            <person name="Kohara Y."/>
            <person name="Fujiyama A."/>
            <person name="Arakawa K."/>
            <person name="Katayama T."/>
            <person name="Toyoda A."/>
            <person name="Kunieda T."/>
        </authorList>
    </citation>
    <scope>NUCLEOTIDE SEQUENCE [LARGE SCALE GENOMIC DNA]</scope>
    <source>
        <strain evidence="9 10">YOKOZUNA-1</strain>
    </source>
</reference>
<evidence type="ECO:0000256" key="7">
    <source>
        <dbReference type="SAM" id="MobiDB-lite"/>
    </source>
</evidence>
<evidence type="ECO:0000313" key="9">
    <source>
        <dbReference type="EMBL" id="GAV08574.1"/>
    </source>
</evidence>
<dbReference type="SUPFAM" id="SSF46689">
    <property type="entry name" value="Homeodomain-like"/>
    <property type="match status" value="1"/>
</dbReference>
<feature type="region of interest" description="Disordered" evidence="7">
    <location>
        <begin position="40"/>
        <end position="130"/>
    </location>
</feature>
<dbReference type="STRING" id="947166.A0A1D1WA51"/>
<dbReference type="Proteomes" id="UP000186922">
    <property type="component" value="Unassembled WGS sequence"/>
</dbReference>
<comment type="subcellular location">
    <subcellularLocation>
        <location evidence="1 5 6">Nucleus</location>
    </subcellularLocation>
</comment>
<gene>
    <name evidence="9" type="primary">RvY_18240-1</name>
    <name evidence="9" type="synonym">RvY_18240.1</name>
    <name evidence="9" type="ORF">RvY_18240</name>
</gene>
<dbReference type="PROSITE" id="PS00027">
    <property type="entry name" value="HOMEOBOX_1"/>
    <property type="match status" value="1"/>
</dbReference>
<keyword evidence="4 5" id="KW-0539">Nucleus</keyword>
<dbReference type="GO" id="GO:0005634">
    <property type="term" value="C:nucleus"/>
    <property type="evidence" value="ECO:0007669"/>
    <property type="project" value="UniProtKB-SubCell"/>
</dbReference>
<keyword evidence="10" id="KW-1185">Reference proteome</keyword>
<dbReference type="AlphaFoldDB" id="A0A1D1WA51"/>
<dbReference type="InterPro" id="IPR020479">
    <property type="entry name" value="HD_metazoa"/>
</dbReference>
<dbReference type="SMART" id="SM00389">
    <property type="entry name" value="HOX"/>
    <property type="match status" value="1"/>
</dbReference>
<dbReference type="GO" id="GO:0000981">
    <property type="term" value="F:DNA-binding transcription factor activity, RNA polymerase II-specific"/>
    <property type="evidence" value="ECO:0007669"/>
    <property type="project" value="InterPro"/>
</dbReference>
<feature type="compositionally biased region" description="Basic residues" evidence="7">
    <location>
        <begin position="111"/>
        <end position="124"/>
    </location>
</feature>
<keyword evidence="3 5" id="KW-0371">Homeobox</keyword>
<evidence type="ECO:0000313" key="10">
    <source>
        <dbReference type="Proteomes" id="UP000186922"/>
    </source>
</evidence>
<dbReference type="Pfam" id="PF00046">
    <property type="entry name" value="Homeodomain"/>
    <property type="match status" value="1"/>
</dbReference>
<dbReference type="CDD" id="cd00086">
    <property type="entry name" value="homeodomain"/>
    <property type="match status" value="1"/>
</dbReference>
<evidence type="ECO:0000256" key="2">
    <source>
        <dbReference type="ARBA" id="ARBA00023125"/>
    </source>
</evidence>
<feature type="domain" description="Homeobox" evidence="8">
    <location>
        <begin position="118"/>
        <end position="178"/>
    </location>
</feature>